<keyword evidence="1" id="KW-0067">ATP-binding</keyword>
<dbReference type="InterPro" id="IPR002498">
    <property type="entry name" value="PInositol-4-P-4/5-kinase_core"/>
</dbReference>
<evidence type="ECO:0000259" key="3">
    <source>
        <dbReference type="PROSITE" id="PS51455"/>
    </source>
</evidence>
<dbReference type="Gene3D" id="3.30.800.10">
    <property type="entry name" value="Phosphatidylinositol Phosphate Kinase II Beta"/>
    <property type="match status" value="1"/>
</dbReference>
<dbReference type="PANTHER" id="PTHR45748">
    <property type="entry name" value="1-PHOSPHATIDYLINOSITOL 3-PHOSPHATE 5-KINASE-RELATED"/>
    <property type="match status" value="1"/>
</dbReference>
<evidence type="ECO:0000313" key="4">
    <source>
        <dbReference type="EMBL" id="KAL2466345.1"/>
    </source>
</evidence>
<dbReference type="PANTHER" id="PTHR45748:SF4">
    <property type="entry name" value="1-PHOSPHATIDYLINOSITOL-3-PHOSPHATE 5-KINASE FAB1D-RELATED"/>
    <property type="match status" value="1"/>
</dbReference>
<keyword evidence="1" id="KW-0547">Nucleotide-binding</keyword>
<feature type="transmembrane region" description="Helical" evidence="2">
    <location>
        <begin position="68"/>
        <end position="88"/>
    </location>
</feature>
<dbReference type="Pfam" id="PF01504">
    <property type="entry name" value="PIP5K"/>
    <property type="match status" value="1"/>
</dbReference>
<keyword evidence="1" id="KW-0808">Transferase</keyword>
<dbReference type="EMBL" id="JBFOLK010000013">
    <property type="protein sequence ID" value="KAL2466345.1"/>
    <property type="molecule type" value="Genomic_DNA"/>
</dbReference>
<organism evidence="4 5">
    <name type="scientific">Abeliophyllum distichum</name>
    <dbReference type="NCBI Taxonomy" id="126358"/>
    <lineage>
        <taxon>Eukaryota</taxon>
        <taxon>Viridiplantae</taxon>
        <taxon>Streptophyta</taxon>
        <taxon>Embryophyta</taxon>
        <taxon>Tracheophyta</taxon>
        <taxon>Spermatophyta</taxon>
        <taxon>Magnoliopsida</taxon>
        <taxon>eudicotyledons</taxon>
        <taxon>Gunneridae</taxon>
        <taxon>Pentapetalae</taxon>
        <taxon>asterids</taxon>
        <taxon>lamiids</taxon>
        <taxon>Lamiales</taxon>
        <taxon>Oleaceae</taxon>
        <taxon>Forsythieae</taxon>
        <taxon>Abeliophyllum</taxon>
    </lineage>
</organism>
<comment type="caution">
    <text evidence="4">The sequence shown here is derived from an EMBL/GenBank/DDBJ whole genome shotgun (WGS) entry which is preliminary data.</text>
</comment>
<dbReference type="PROSITE" id="PS51455">
    <property type="entry name" value="PIPK"/>
    <property type="match status" value="1"/>
</dbReference>
<keyword evidence="2" id="KW-0472">Membrane</keyword>
<dbReference type="GO" id="GO:0005524">
    <property type="term" value="F:ATP binding"/>
    <property type="evidence" value="ECO:0007669"/>
    <property type="project" value="UniProtKB-UniRule"/>
</dbReference>
<name>A0ABD1PR44_9LAMI</name>
<dbReference type="AlphaFoldDB" id="A0ABD1PR44"/>
<dbReference type="GO" id="GO:0046488">
    <property type="term" value="P:phosphatidylinositol metabolic process"/>
    <property type="evidence" value="ECO:0007669"/>
    <property type="project" value="UniProtKB-UniRule"/>
</dbReference>
<dbReference type="GO" id="GO:0016301">
    <property type="term" value="F:kinase activity"/>
    <property type="evidence" value="ECO:0007669"/>
    <property type="project" value="UniProtKB-UniRule"/>
</dbReference>
<sequence length="145" mass="16202">MQSHFLQLRDRCCPSEVDYIASLSRCRNWDAKGGKSKSFFAKTLDNRFIIKEIKRTEFDSFMKFEIKWFTFSSSLNASALMSILILIVHVERIKVGRRDVGELVTGSDALEDAAASHHAPLLEVAATQPLRTAAIHATKTVGTSV</sequence>
<keyword evidence="2" id="KW-1133">Transmembrane helix</keyword>
<keyword evidence="5" id="KW-1185">Reference proteome</keyword>
<evidence type="ECO:0000256" key="1">
    <source>
        <dbReference type="PROSITE-ProRule" id="PRU00781"/>
    </source>
</evidence>
<feature type="domain" description="PIPK" evidence="3">
    <location>
        <begin position="1"/>
        <end position="145"/>
    </location>
</feature>
<dbReference type="Proteomes" id="UP001604336">
    <property type="component" value="Unassembled WGS sequence"/>
</dbReference>
<protein>
    <submittedName>
        <fullName evidence="4">1-phosphatidylinositol-3-phosphate 5-kinase FAB1D</fullName>
    </submittedName>
</protein>
<keyword evidence="1" id="KW-0418">Kinase</keyword>
<reference evidence="5" key="1">
    <citation type="submission" date="2024-07" db="EMBL/GenBank/DDBJ databases">
        <title>Two chromosome-level genome assemblies of Korean endemic species Abeliophyllum distichum and Forsythia ovata (Oleaceae).</title>
        <authorList>
            <person name="Jang H."/>
        </authorList>
    </citation>
    <scope>NUCLEOTIDE SEQUENCE [LARGE SCALE GENOMIC DNA]</scope>
</reference>
<proteinExistence type="predicted"/>
<evidence type="ECO:0000256" key="2">
    <source>
        <dbReference type="SAM" id="Phobius"/>
    </source>
</evidence>
<accession>A0ABD1PR44</accession>
<dbReference type="SUPFAM" id="SSF56104">
    <property type="entry name" value="SAICAR synthase-like"/>
    <property type="match status" value="1"/>
</dbReference>
<gene>
    <name evidence="4" type="ORF">Adt_42196</name>
</gene>
<evidence type="ECO:0000313" key="5">
    <source>
        <dbReference type="Proteomes" id="UP001604336"/>
    </source>
</evidence>
<dbReference type="InterPro" id="IPR027484">
    <property type="entry name" value="PInositol-4-P-5-kinase_N"/>
</dbReference>
<keyword evidence="2" id="KW-0812">Transmembrane</keyword>